<keyword evidence="2" id="KW-1185">Reference proteome</keyword>
<feature type="non-terminal residue" evidence="1">
    <location>
        <position position="237"/>
    </location>
</feature>
<sequence>MASAPIKPTSSIAALLAADRDFILSHSISATPGVTMPKLKDDAAGNHTGIHGAMPLPTPPSSISPMLVPYKNRPSSGRGRHPDHQGQVHNLASTPPAHTPKPPSSDDDQILDLFLCSAEGSCQPLSRDALANLNDSTGGGVITPNMLAQQHLPDILLQNGPIAIRHVLAYLTQSVPGFSRIAPTKARRLVVSALESRASSDVIFEKVGWGCWDARVVGQAPRADREGTTDGLQGAGR</sequence>
<evidence type="ECO:0000313" key="1">
    <source>
        <dbReference type="EMBL" id="KAK3060059.1"/>
    </source>
</evidence>
<accession>A0ACC3D0Z1</accession>
<organism evidence="1 2">
    <name type="scientific">Coniosporium uncinatum</name>
    <dbReference type="NCBI Taxonomy" id="93489"/>
    <lineage>
        <taxon>Eukaryota</taxon>
        <taxon>Fungi</taxon>
        <taxon>Dikarya</taxon>
        <taxon>Ascomycota</taxon>
        <taxon>Pezizomycotina</taxon>
        <taxon>Dothideomycetes</taxon>
        <taxon>Dothideomycetes incertae sedis</taxon>
        <taxon>Coniosporium</taxon>
    </lineage>
</organism>
<dbReference type="EMBL" id="JAWDJW010008887">
    <property type="protein sequence ID" value="KAK3060059.1"/>
    <property type="molecule type" value="Genomic_DNA"/>
</dbReference>
<comment type="caution">
    <text evidence="1">The sequence shown here is derived from an EMBL/GenBank/DDBJ whole genome shotgun (WGS) entry which is preliminary data.</text>
</comment>
<protein>
    <submittedName>
        <fullName evidence="1">Uncharacterized protein</fullName>
    </submittedName>
</protein>
<evidence type="ECO:0000313" key="2">
    <source>
        <dbReference type="Proteomes" id="UP001186974"/>
    </source>
</evidence>
<reference evidence="1" key="1">
    <citation type="submission" date="2024-09" db="EMBL/GenBank/DDBJ databases">
        <title>Black Yeasts Isolated from many extreme environments.</title>
        <authorList>
            <person name="Coleine C."/>
            <person name="Stajich J.E."/>
            <person name="Selbmann L."/>
        </authorList>
    </citation>
    <scope>NUCLEOTIDE SEQUENCE</scope>
    <source>
        <strain evidence="1">CCFEE 5737</strain>
    </source>
</reference>
<dbReference type="Proteomes" id="UP001186974">
    <property type="component" value="Unassembled WGS sequence"/>
</dbReference>
<proteinExistence type="predicted"/>
<gene>
    <name evidence="1" type="ORF">LTS18_009438</name>
</gene>
<name>A0ACC3D0Z1_9PEZI</name>